<evidence type="ECO:0000313" key="2">
    <source>
        <dbReference type="EMBL" id="KAF7316425.1"/>
    </source>
</evidence>
<feature type="compositionally biased region" description="Low complexity" evidence="1">
    <location>
        <begin position="146"/>
        <end position="166"/>
    </location>
</feature>
<dbReference type="AlphaFoldDB" id="A0A8H6TF80"/>
<feature type="compositionally biased region" description="Basic residues" evidence="1">
    <location>
        <begin position="271"/>
        <end position="283"/>
    </location>
</feature>
<dbReference type="CDD" id="cd15517">
    <property type="entry name" value="PHD_TCF19_like"/>
    <property type="match status" value="1"/>
</dbReference>
<proteinExistence type="predicted"/>
<feature type="compositionally biased region" description="Low complexity" evidence="1">
    <location>
        <begin position="106"/>
        <end position="120"/>
    </location>
</feature>
<gene>
    <name evidence="2" type="ORF">MIND_00161400</name>
</gene>
<sequence length="495" mass="54889">MNNPILASEIAALVADSLKDTLTAQNSALNTRIDNLTALFESFSSDVAESREESQRLFRLLGDMFQYSHKTHHLRLCTLEESLGVKVTLPPFTTGNYNDTAPKNSPSPHLHPQSSPDSSSVNRTLVAEESILSGSHLTSDSWQTNGTSHGSASSSSHAASTTSTSPPSTPVRASQSLGLFEKAVPPSPSTDSIDDDMVQEYMTRGTFPSSPISPSYDVYLSKPPSPPPSAMFHDLFDGQLSPLPSERPPESDTEDDVPLLKREPVDPALHPSRKRKREIRKQKASSASTSQQPTKRTKHATVKTEKIQPIWPKPTTEYLDHDGLFIQCYEDVLCGRWYHYCCVGIVPDDPRLEHNAKWLCPPCIAKGQQAWSIVFLLINHLAGLRPTPCTPGSSQSCSRPDCPVIGDYYEPTGIFGRYHKTDPTSGERRTSWLVFWKDYTWAHASWEPTAPGEDKRQHFMDRAKVEGLDLNKDLIMLEAAIHGGAKKPWETPLFD</sequence>
<comment type="caution">
    <text evidence="2">The sequence shown here is derived from an EMBL/GenBank/DDBJ whole genome shotgun (WGS) entry which is preliminary data.</text>
</comment>
<dbReference type="RefSeq" id="XP_037226448.1">
    <property type="nucleotide sequence ID" value="XM_037358538.1"/>
</dbReference>
<evidence type="ECO:0000256" key="1">
    <source>
        <dbReference type="SAM" id="MobiDB-lite"/>
    </source>
</evidence>
<dbReference type="InterPro" id="IPR013083">
    <property type="entry name" value="Znf_RING/FYVE/PHD"/>
</dbReference>
<evidence type="ECO:0000313" key="3">
    <source>
        <dbReference type="Proteomes" id="UP000636479"/>
    </source>
</evidence>
<dbReference type="InterPro" id="IPR011011">
    <property type="entry name" value="Znf_FYVE_PHD"/>
</dbReference>
<accession>A0A8H6TF80</accession>
<organism evidence="2 3">
    <name type="scientific">Mycena indigotica</name>
    <dbReference type="NCBI Taxonomy" id="2126181"/>
    <lineage>
        <taxon>Eukaryota</taxon>
        <taxon>Fungi</taxon>
        <taxon>Dikarya</taxon>
        <taxon>Basidiomycota</taxon>
        <taxon>Agaricomycotina</taxon>
        <taxon>Agaricomycetes</taxon>
        <taxon>Agaricomycetidae</taxon>
        <taxon>Agaricales</taxon>
        <taxon>Marasmiineae</taxon>
        <taxon>Mycenaceae</taxon>
        <taxon>Mycena</taxon>
    </lineage>
</organism>
<name>A0A8H6TF80_9AGAR</name>
<dbReference type="Gene3D" id="3.30.40.10">
    <property type="entry name" value="Zinc/RING finger domain, C3HC4 (zinc finger)"/>
    <property type="match status" value="1"/>
</dbReference>
<dbReference type="OrthoDB" id="436852at2759"/>
<feature type="region of interest" description="Disordered" evidence="1">
    <location>
        <begin position="136"/>
        <end position="173"/>
    </location>
</feature>
<feature type="region of interest" description="Disordered" evidence="1">
    <location>
        <begin position="96"/>
        <end position="122"/>
    </location>
</feature>
<dbReference type="SUPFAM" id="SSF57903">
    <property type="entry name" value="FYVE/PHD zinc finger"/>
    <property type="match status" value="1"/>
</dbReference>
<keyword evidence="3" id="KW-1185">Reference proteome</keyword>
<dbReference type="EMBL" id="JACAZF010000001">
    <property type="protein sequence ID" value="KAF7316425.1"/>
    <property type="molecule type" value="Genomic_DNA"/>
</dbReference>
<reference evidence="2" key="1">
    <citation type="submission" date="2020-05" db="EMBL/GenBank/DDBJ databases">
        <title>Mycena genomes resolve the evolution of fungal bioluminescence.</title>
        <authorList>
            <person name="Tsai I.J."/>
        </authorList>
    </citation>
    <scope>NUCLEOTIDE SEQUENCE</scope>
    <source>
        <strain evidence="2">171206Taipei</strain>
    </source>
</reference>
<feature type="region of interest" description="Disordered" evidence="1">
    <location>
        <begin position="204"/>
        <end position="307"/>
    </location>
</feature>
<feature type="compositionally biased region" description="Polar residues" evidence="1">
    <location>
        <begin position="136"/>
        <end position="145"/>
    </location>
</feature>
<protein>
    <submittedName>
        <fullName evidence="2">Chromo domain-containing protein</fullName>
    </submittedName>
</protein>
<feature type="compositionally biased region" description="Low complexity" evidence="1">
    <location>
        <begin position="284"/>
        <end position="294"/>
    </location>
</feature>
<dbReference type="Proteomes" id="UP000636479">
    <property type="component" value="Unassembled WGS sequence"/>
</dbReference>
<dbReference type="GeneID" id="59341054"/>